<organism evidence="2 3">
    <name type="scientific">Ancylostoma duodenale</name>
    <dbReference type="NCBI Taxonomy" id="51022"/>
    <lineage>
        <taxon>Eukaryota</taxon>
        <taxon>Metazoa</taxon>
        <taxon>Ecdysozoa</taxon>
        <taxon>Nematoda</taxon>
        <taxon>Chromadorea</taxon>
        <taxon>Rhabditida</taxon>
        <taxon>Rhabditina</taxon>
        <taxon>Rhabditomorpha</taxon>
        <taxon>Strongyloidea</taxon>
        <taxon>Ancylostomatidae</taxon>
        <taxon>Ancylostomatinae</taxon>
        <taxon>Ancylostoma</taxon>
    </lineage>
</organism>
<evidence type="ECO:0008006" key="4">
    <source>
        <dbReference type="Google" id="ProtNLM"/>
    </source>
</evidence>
<evidence type="ECO:0000256" key="1">
    <source>
        <dbReference type="SAM" id="MobiDB-lite"/>
    </source>
</evidence>
<feature type="region of interest" description="Disordered" evidence="1">
    <location>
        <begin position="107"/>
        <end position="137"/>
    </location>
</feature>
<protein>
    <recommendedName>
        <fullName evidence="4">Metal cation transporter, ZIP family</fullName>
    </recommendedName>
</protein>
<reference evidence="2 3" key="1">
    <citation type="submission" date="2013-12" db="EMBL/GenBank/DDBJ databases">
        <title>Draft genome of the parsitic nematode Ancylostoma duodenale.</title>
        <authorList>
            <person name="Mitreva M."/>
        </authorList>
    </citation>
    <scope>NUCLEOTIDE SEQUENCE [LARGE SCALE GENOMIC DNA]</scope>
    <source>
        <strain evidence="2 3">Zhejiang</strain>
    </source>
</reference>
<keyword evidence="3" id="KW-1185">Reference proteome</keyword>
<dbReference type="AlphaFoldDB" id="A0A0C2DKY1"/>
<evidence type="ECO:0000313" key="3">
    <source>
        <dbReference type="Proteomes" id="UP000054047"/>
    </source>
</evidence>
<feature type="compositionally biased region" description="Polar residues" evidence="1">
    <location>
        <begin position="123"/>
        <end position="137"/>
    </location>
</feature>
<feature type="compositionally biased region" description="Basic and acidic residues" evidence="1">
    <location>
        <begin position="113"/>
        <end position="122"/>
    </location>
</feature>
<dbReference type="Proteomes" id="UP000054047">
    <property type="component" value="Unassembled WGS sequence"/>
</dbReference>
<evidence type="ECO:0000313" key="2">
    <source>
        <dbReference type="EMBL" id="KIH63252.1"/>
    </source>
</evidence>
<gene>
    <name evidence="2" type="ORF">ANCDUO_06448</name>
</gene>
<proteinExistence type="predicted"/>
<dbReference type="EMBL" id="KN728784">
    <property type="protein sequence ID" value="KIH63252.1"/>
    <property type="molecule type" value="Genomic_DNA"/>
</dbReference>
<dbReference type="OrthoDB" id="448280at2759"/>
<name>A0A0C2DKY1_9BILA</name>
<sequence>MVGFFVVNIFEEIVGKFCGHEDERDTRKKHAATFVSTTSDAENLCVETESVSSNVAIVKSLTFVLALMFHASLEGFAFGVQQSTMSVASLFAGIIVHKAVVSSLPRPPQYQIRPDKEDDKNDANGSTEWCDQSNENNQPDNYPWPMWVSFCETHPNGERHYGFVYNYAGE</sequence>
<accession>A0A0C2DKY1</accession>